<dbReference type="AlphaFoldDB" id="A0A233V741"/>
<evidence type="ECO:0000313" key="3">
    <source>
        <dbReference type="Proteomes" id="UP000215413"/>
    </source>
</evidence>
<dbReference type="EMBL" id="NDYC01000014">
    <property type="protein sequence ID" value="OXZ28204.1"/>
    <property type="molecule type" value="Genomic_DNA"/>
</dbReference>
<keyword evidence="1" id="KW-1133">Transmembrane helix</keyword>
<dbReference type="InterPro" id="IPR011047">
    <property type="entry name" value="Quinoprotein_ADH-like_sf"/>
</dbReference>
<feature type="transmembrane region" description="Helical" evidence="1">
    <location>
        <begin position="7"/>
        <end position="28"/>
    </location>
</feature>
<sequence length="320" mass="37327">MNKIKENLNYILLAIVALLVCILIVMMFSKKNVYNINTGNSTVLKKNYVVTHYDNKILMYQNENLILKQDYDDKKPYYFDGKFLYLIDKKDLLQYNTKGKVSSKLSFKSDISYIFANKDHIIVDTQNEFSIVNNMKILESFDMKDEVSSLIASDKSNYAFSTIGKRDGRIFSKIYMYDEKGLFYKNIFIDKPIFRMKYANDKLIVVFDGYIKVFDKAKITKSKSFDGTKDVGVSDKNVYVITKTGELLIYDKDLNLVSQSKIDDSLKIYSNDKNCILYNQNGYFMFEDSKLVGYKASDLKSITGEDDFYLVFNNRIERIR</sequence>
<gene>
    <name evidence="2" type="ORF">B9N49_02580</name>
</gene>
<accession>A0A233V741</accession>
<dbReference type="Proteomes" id="UP000215413">
    <property type="component" value="Unassembled WGS sequence"/>
</dbReference>
<dbReference type="SUPFAM" id="SSF50998">
    <property type="entry name" value="Quinoprotein alcohol dehydrogenase-like"/>
    <property type="match status" value="1"/>
</dbReference>
<keyword evidence="1" id="KW-0812">Transmembrane</keyword>
<organism evidence="2 3">
    <name type="scientific">Finegoldia magna</name>
    <name type="common">Peptostreptococcus magnus</name>
    <dbReference type="NCBI Taxonomy" id="1260"/>
    <lineage>
        <taxon>Bacteria</taxon>
        <taxon>Bacillati</taxon>
        <taxon>Bacillota</taxon>
        <taxon>Tissierellia</taxon>
        <taxon>Tissierellales</taxon>
        <taxon>Peptoniphilaceae</taxon>
        <taxon>Finegoldia</taxon>
    </lineage>
</organism>
<proteinExistence type="predicted"/>
<keyword evidence="1" id="KW-0472">Membrane</keyword>
<evidence type="ECO:0000313" key="2">
    <source>
        <dbReference type="EMBL" id="OXZ28204.1"/>
    </source>
</evidence>
<name>A0A233V741_FINMA</name>
<comment type="caution">
    <text evidence="2">The sequence shown here is derived from an EMBL/GenBank/DDBJ whole genome shotgun (WGS) entry which is preliminary data.</text>
</comment>
<protein>
    <submittedName>
        <fullName evidence="2">Uncharacterized protein</fullName>
    </submittedName>
</protein>
<evidence type="ECO:0000256" key="1">
    <source>
        <dbReference type="SAM" id="Phobius"/>
    </source>
</evidence>
<dbReference type="RefSeq" id="WP_094205399.1">
    <property type="nucleotide sequence ID" value="NZ_NDYC01000014.1"/>
</dbReference>
<reference evidence="3" key="1">
    <citation type="submission" date="2017-04" db="EMBL/GenBank/DDBJ databases">
        <title>Finegoldia magna isolated from orthopedic joint implant-associated infections.</title>
        <authorList>
            <person name="Bjorklund S."/>
            <person name="Bruggemann H."/>
            <person name="Jensen A."/>
            <person name="Hellmark B."/>
            <person name="Soderquist B."/>
        </authorList>
    </citation>
    <scope>NUCLEOTIDE SEQUENCE [LARGE SCALE GENOMIC DNA]</scope>
    <source>
        <strain evidence="3">CCUG 54800</strain>
    </source>
</reference>